<gene>
    <name evidence="3" type="ORF">C7Y71_005765</name>
</gene>
<proteinExistence type="predicted"/>
<dbReference type="EMBL" id="CP033459">
    <property type="protein sequence ID" value="QFQ13736.1"/>
    <property type="molecule type" value="Genomic_DNA"/>
</dbReference>
<keyword evidence="1" id="KW-0732">Signal</keyword>
<keyword evidence="4" id="KW-1185">Reference proteome</keyword>
<evidence type="ECO:0000313" key="3">
    <source>
        <dbReference type="EMBL" id="QFQ13736.1"/>
    </source>
</evidence>
<dbReference type="InterPro" id="IPR052177">
    <property type="entry name" value="Divisome_Glycosyl_Hydrolase"/>
</dbReference>
<dbReference type="OrthoDB" id="9773203at2"/>
<feature type="domain" description="Glycosyl hydrolase-like 10" evidence="2">
    <location>
        <begin position="11"/>
        <end position="283"/>
    </location>
</feature>
<dbReference type="PANTHER" id="PTHR43405">
    <property type="entry name" value="GLYCOSYL HYDROLASE DIGH"/>
    <property type="match status" value="1"/>
</dbReference>
<organism evidence="3 4">
    <name type="scientific">Pseudoprevotella muciniphila</name>
    <dbReference type="NCBI Taxonomy" id="2133944"/>
    <lineage>
        <taxon>Bacteria</taxon>
        <taxon>Pseudomonadati</taxon>
        <taxon>Bacteroidota</taxon>
        <taxon>Bacteroidia</taxon>
        <taxon>Bacteroidales</taxon>
        <taxon>Prevotellaceae</taxon>
        <taxon>Pseudoprevotella</taxon>
    </lineage>
</organism>
<dbReference type="KEGG" id="alq:C7Y71_005765"/>
<dbReference type="AlphaFoldDB" id="A0A5P8E9S8"/>
<evidence type="ECO:0000313" key="4">
    <source>
        <dbReference type="Proteomes" id="UP000249375"/>
    </source>
</evidence>
<evidence type="ECO:0000256" key="1">
    <source>
        <dbReference type="ARBA" id="ARBA00022729"/>
    </source>
</evidence>
<name>A0A5P8E9S8_9BACT</name>
<sequence length="542" mass="62322">MRAQMPQPKYEVRAVWLTTLMNLDWPKSAATTAEGEARQRAELVQMFDELQQCGINTVVMQARVRSTTVYPSKIEPWDACMTGRAGRAPGYDPLAFAIEECHKRNMELHAWVVCFPICKLPAAKQLGNAALPKKRPELCQLCDDQWMMDPGVPGTADYIASICKEIVENYDVDGISLDYIRYPESSIPFNDNKTYQKYGKGQNRNQWRSENVTRTVRAIHDAVRSVKPWVKLSCSPVGKYCDLPLHSSKGWNARDAVHQDCVAWLDEGLMDMLMPMMYFTGDHFYPFAVDWQQRANEKPIVPGLGIYFLNKNEKNWNLDVITREMNFLRWLGMGQAYFRTRFLLNNEKGLYDYCKDHFYSRSARIPPMTWVSNKLPATPRLQSTQNKWDIRLSWDAQPDAVHYNVYRSDVLSENLDFAQIVAENLKTTEFVYAPALPDKLRGCFAVTAVDRYGNESKPALVNTLRKNIESNKRQDMAEVDGVMDVGNVDAEELVILDMAGRAVLRHPNADRLYLYGIARGCYELRAIDSQHRTHPLKLFWKK</sequence>
<accession>A0A5P8E9S8</accession>
<dbReference type="InterPro" id="IPR003790">
    <property type="entry name" value="GHL10"/>
</dbReference>
<dbReference type="SUPFAM" id="SSF51445">
    <property type="entry name" value="(Trans)glycosidases"/>
    <property type="match status" value="1"/>
</dbReference>
<dbReference type="Gene3D" id="3.20.20.80">
    <property type="entry name" value="Glycosidases"/>
    <property type="match status" value="1"/>
</dbReference>
<dbReference type="Proteomes" id="UP000249375">
    <property type="component" value="Chromosome"/>
</dbReference>
<dbReference type="InterPro" id="IPR017853">
    <property type="entry name" value="GH"/>
</dbReference>
<protein>
    <recommendedName>
        <fullName evidence="2">Glycosyl hydrolase-like 10 domain-containing protein</fullName>
    </recommendedName>
</protein>
<reference evidence="3 4" key="1">
    <citation type="submission" date="2018-11" db="EMBL/GenBank/DDBJ databases">
        <authorList>
            <person name="Na S.W."/>
            <person name="Baik M."/>
        </authorList>
    </citation>
    <scope>NUCLEOTIDE SEQUENCE [LARGE SCALE GENOMIC DNA]</scope>
    <source>
        <strain evidence="3 4">E39</strain>
    </source>
</reference>
<dbReference type="Pfam" id="PF02638">
    <property type="entry name" value="GHL10"/>
    <property type="match status" value="1"/>
</dbReference>
<evidence type="ECO:0000259" key="2">
    <source>
        <dbReference type="Pfam" id="PF02638"/>
    </source>
</evidence>
<dbReference type="Gene3D" id="2.60.40.10">
    <property type="entry name" value="Immunoglobulins"/>
    <property type="match status" value="1"/>
</dbReference>
<dbReference type="InterPro" id="IPR013783">
    <property type="entry name" value="Ig-like_fold"/>
</dbReference>
<dbReference type="PANTHER" id="PTHR43405:SF1">
    <property type="entry name" value="GLYCOSYL HYDROLASE DIGH"/>
    <property type="match status" value="1"/>
</dbReference>